<evidence type="ECO:0000259" key="1">
    <source>
        <dbReference type="Pfam" id="PF01814"/>
    </source>
</evidence>
<name>A0A9Q4FL88_9FIRM</name>
<dbReference type="Gene3D" id="1.20.120.520">
    <property type="entry name" value="nmb1532 protein domain like"/>
    <property type="match status" value="1"/>
</dbReference>
<dbReference type="InterPro" id="IPR007380">
    <property type="entry name" value="DUF438"/>
</dbReference>
<evidence type="ECO:0000313" key="3">
    <source>
        <dbReference type="EMBL" id="MCG4564325.1"/>
    </source>
</evidence>
<dbReference type="GO" id="GO:0005886">
    <property type="term" value="C:plasma membrane"/>
    <property type="evidence" value="ECO:0007669"/>
    <property type="project" value="TreeGrafter"/>
</dbReference>
<gene>
    <name evidence="3" type="ORF">L0P62_02580</name>
</gene>
<dbReference type="InterPro" id="IPR035965">
    <property type="entry name" value="PAS-like_dom_sf"/>
</dbReference>
<evidence type="ECO:0000313" key="4">
    <source>
        <dbReference type="Proteomes" id="UP001108123"/>
    </source>
</evidence>
<comment type="caution">
    <text evidence="3">The sequence shown here is derived from an EMBL/GenBank/DDBJ whole genome shotgun (WGS) entry which is preliminary data.</text>
</comment>
<dbReference type="Pfam" id="PF01814">
    <property type="entry name" value="Hemerythrin"/>
    <property type="match status" value="1"/>
</dbReference>
<dbReference type="SUPFAM" id="SSF55785">
    <property type="entry name" value="PYP-like sensor domain (PAS domain)"/>
    <property type="match status" value="1"/>
</dbReference>
<proteinExistence type="predicted"/>
<dbReference type="EMBL" id="JAKNID010000005">
    <property type="protein sequence ID" value="MCG4564325.1"/>
    <property type="molecule type" value="Genomic_DNA"/>
</dbReference>
<organism evidence="3 4">
    <name type="scientific">Anaerosalibacter bizertensis</name>
    <dbReference type="NCBI Taxonomy" id="932217"/>
    <lineage>
        <taxon>Bacteria</taxon>
        <taxon>Bacillati</taxon>
        <taxon>Bacillota</taxon>
        <taxon>Tissierellia</taxon>
        <taxon>Tissierellales</taxon>
        <taxon>Sporanaerobacteraceae</taxon>
        <taxon>Anaerosalibacter</taxon>
    </lineage>
</organism>
<dbReference type="InterPro" id="IPR012312">
    <property type="entry name" value="Hemerythrin-like"/>
</dbReference>
<dbReference type="AlphaFoldDB" id="A0A9Q4FL88"/>
<dbReference type="Pfam" id="PF04282">
    <property type="entry name" value="DUF438"/>
    <property type="match status" value="1"/>
</dbReference>
<dbReference type="Pfam" id="PF13596">
    <property type="entry name" value="PAS_10"/>
    <property type="match status" value="1"/>
</dbReference>
<evidence type="ECO:0000259" key="2">
    <source>
        <dbReference type="Pfam" id="PF04282"/>
    </source>
</evidence>
<dbReference type="PANTHER" id="PTHR39966">
    <property type="entry name" value="BLL2471 PROTEIN-RELATED"/>
    <property type="match status" value="1"/>
</dbReference>
<sequence>MSELINNREYRQEILKEVIRELHTGKTVDEVKAKFGKAIEGVSPSEISAMEQELVKEGLPIEEIQNLCDVHAAVFKGSIEEIHHPEEVPGHPIHTLRQENDAIQEHILENINPKLEAFRIEDSQNNINNLIEDINLLWDIDKHYSRKENLIFPYLEKYNITAPPKVMWGVDDEIRALLKEIKLLLKDYRGNKDEVVEKIKHATKQIEEMIFKEESILFPMALETLTEDEWIEIYDESDEIGYAIISPDTEWKLKRVDVDRKEKNNSLKDGYVKFETGILSSEEINQIFNAIPGDMTFIDKDDIVKYFSQDENRIFPRTKAVIGRSVQNCHPPASVHVVEKLLVDFKSGKKDSEDFWIKMGDLYVLIRYFAIRDENGEYLGTLEFTQDIAPIRAIEGEKRLLSD</sequence>
<protein>
    <submittedName>
        <fullName evidence="3">DUF438 domain-containing protein</fullName>
    </submittedName>
</protein>
<dbReference type="Proteomes" id="UP001108123">
    <property type="component" value="Unassembled WGS sequence"/>
</dbReference>
<reference evidence="3" key="1">
    <citation type="submission" date="2022-01" db="EMBL/GenBank/DDBJ databases">
        <title>Collection of gut derived symbiotic bacterial strains cultured from healthy donors.</title>
        <authorList>
            <person name="Lin H."/>
            <person name="Kohout C."/>
            <person name="Waligurski E."/>
            <person name="Pamer E.G."/>
        </authorList>
    </citation>
    <scope>NUCLEOTIDE SEQUENCE</scope>
    <source>
        <strain evidence="3">MSK.14.39</strain>
    </source>
</reference>
<dbReference type="RefSeq" id="WP_237962747.1">
    <property type="nucleotide sequence ID" value="NZ_JAKNID010000005.1"/>
</dbReference>
<accession>A0A9Q4FL88</accession>
<keyword evidence="4" id="KW-1185">Reference proteome</keyword>
<feature type="domain" description="Hemerythrin-like" evidence="1">
    <location>
        <begin position="91"/>
        <end position="221"/>
    </location>
</feature>
<feature type="domain" description="DUF438" evidence="2">
    <location>
        <begin position="15"/>
        <end position="81"/>
    </location>
</feature>
<dbReference type="PANTHER" id="PTHR39966:SF3">
    <property type="entry name" value="DUF438 DOMAIN-CONTAINING PROTEIN"/>
    <property type="match status" value="1"/>
</dbReference>